<feature type="signal peptide" evidence="1">
    <location>
        <begin position="1"/>
        <end position="21"/>
    </location>
</feature>
<dbReference type="Pfam" id="PF01764">
    <property type="entry name" value="Lipase_3"/>
    <property type="match status" value="1"/>
</dbReference>
<evidence type="ECO:0000256" key="1">
    <source>
        <dbReference type="SAM" id="SignalP"/>
    </source>
</evidence>
<dbReference type="GO" id="GO:0006629">
    <property type="term" value="P:lipid metabolic process"/>
    <property type="evidence" value="ECO:0007669"/>
    <property type="project" value="InterPro"/>
</dbReference>
<proteinExistence type="predicted"/>
<dbReference type="AlphaFoldDB" id="A0A1D1Y170"/>
<evidence type="ECO:0000259" key="2">
    <source>
        <dbReference type="Pfam" id="PF01764"/>
    </source>
</evidence>
<dbReference type="InterPro" id="IPR029058">
    <property type="entry name" value="AB_hydrolase_fold"/>
</dbReference>
<dbReference type="EMBL" id="GDJX01019543">
    <property type="protein sequence ID" value="JAT48393.1"/>
    <property type="molecule type" value="Transcribed_RNA"/>
</dbReference>
<sequence length="354" mass="39578">MERSLWLKAAILICCFLLVSGGREIKVKNDGQADIYNHTLATILVEYASAVYMSDLTELFTWTCSRCKDKTEGFEIIDLIVDVQNCLQAFVGMAADLNSIIIAFRGTQEHSIQNWIEDLFWKQLDLNYPGVSDAMVHHGFYSAYHNTTLRPGILKAVHRAKKFYGDVGIMVTGHSMGGAMASFCALDLTVHHGEDNVQLMTFGQPRIGNAVFASYLSKHVPRAVRVINEHDMVPHLPPYYTYFPQKTYHHFPREVWIYNLGFGSLVYSVEKVCDSSGEDPSCCRSVPGNSISDHLVYFGVNLQAKTWGSCGIVMGEDMMKYQTDLNGAIILSREPLAAPILELEKQMDSGVISV</sequence>
<name>A0A1D1Y170_9ARAE</name>
<evidence type="ECO:0000313" key="3">
    <source>
        <dbReference type="EMBL" id="JAT48393.1"/>
    </source>
</evidence>
<accession>A0A1D1Y170</accession>
<dbReference type="CDD" id="cd00519">
    <property type="entry name" value="Lipase_3"/>
    <property type="match status" value="1"/>
</dbReference>
<keyword evidence="1" id="KW-0732">Signal</keyword>
<organism evidence="3">
    <name type="scientific">Anthurium amnicola</name>
    <dbReference type="NCBI Taxonomy" id="1678845"/>
    <lineage>
        <taxon>Eukaryota</taxon>
        <taxon>Viridiplantae</taxon>
        <taxon>Streptophyta</taxon>
        <taxon>Embryophyta</taxon>
        <taxon>Tracheophyta</taxon>
        <taxon>Spermatophyta</taxon>
        <taxon>Magnoliopsida</taxon>
        <taxon>Liliopsida</taxon>
        <taxon>Araceae</taxon>
        <taxon>Pothoideae</taxon>
        <taxon>Potheae</taxon>
        <taxon>Anthurium</taxon>
    </lineage>
</organism>
<feature type="chain" id="PRO_5008899865" evidence="1">
    <location>
        <begin position="22"/>
        <end position="354"/>
    </location>
</feature>
<dbReference type="SUPFAM" id="SSF53474">
    <property type="entry name" value="alpha/beta-Hydrolases"/>
    <property type="match status" value="1"/>
</dbReference>
<gene>
    <name evidence="3" type="primary">LIP_13</name>
    <name evidence="3" type="ORF">g.45670</name>
</gene>
<reference evidence="3" key="1">
    <citation type="submission" date="2015-07" db="EMBL/GenBank/DDBJ databases">
        <title>Transcriptome Assembly of Anthurium amnicola.</title>
        <authorList>
            <person name="Suzuki J."/>
        </authorList>
    </citation>
    <scope>NUCLEOTIDE SEQUENCE</scope>
</reference>
<dbReference type="InterPro" id="IPR002921">
    <property type="entry name" value="Fungal_lipase-type"/>
</dbReference>
<feature type="domain" description="Fungal lipase-type" evidence="2">
    <location>
        <begin position="101"/>
        <end position="239"/>
    </location>
</feature>
<dbReference type="PANTHER" id="PTHR45856:SF11">
    <property type="entry name" value="FUNGAL LIPASE-LIKE DOMAIN-CONTAINING PROTEIN"/>
    <property type="match status" value="1"/>
</dbReference>
<dbReference type="Gene3D" id="3.40.50.1820">
    <property type="entry name" value="alpha/beta hydrolase"/>
    <property type="match status" value="1"/>
</dbReference>
<dbReference type="PANTHER" id="PTHR45856">
    <property type="entry name" value="ALPHA/BETA-HYDROLASES SUPERFAMILY PROTEIN"/>
    <property type="match status" value="1"/>
</dbReference>
<protein>
    <submittedName>
        <fullName evidence="3">Lipase</fullName>
    </submittedName>
</protein>
<dbReference type="InterPro" id="IPR051218">
    <property type="entry name" value="Sec_MonoDiacylglyc_Lipase"/>
</dbReference>